<sequence length="134" mass="14326">MFQQLHTERVRGGSNLTTGRQTELRGAERTRPPYTPVCSVCVCVCARQLPARTSPKSDHMPARLRSSQARGPLGRNIANILAPNAAPVSLWTSVTGTSNERPPGLARRRHRGWLNSVACGNCALAGHGGCSVAT</sequence>
<accession>A0A2R6XG50</accession>
<feature type="compositionally biased region" description="Basic and acidic residues" evidence="1">
    <location>
        <begin position="1"/>
        <end position="11"/>
    </location>
</feature>
<dbReference type="AlphaFoldDB" id="A0A2R6XG50"/>
<organism evidence="2 3">
    <name type="scientific">Marchantia polymorpha</name>
    <name type="common">Common liverwort</name>
    <name type="synonym">Marchantia aquatica</name>
    <dbReference type="NCBI Taxonomy" id="3197"/>
    <lineage>
        <taxon>Eukaryota</taxon>
        <taxon>Viridiplantae</taxon>
        <taxon>Streptophyta</taxon>
        <taxon>Embryophyta</taxon>
        <taxon>Marchantiophyta</taxon>
        <taxon>Marchantiopsida</taxon>
        <taxon>Marchantiidae</taxon>
        <taxon>Marchantiales</taxon>
        <taxon>Marchantiaceae</taxon>
        <taxon>Marchantia</taxon>
    </lineage>
</organism>
<evidence type="ECO:0000313" key="2">
    <source>
        <dbReference type="EMBL" id="PTQ45074.1"/>
    </source>
</evidence>
<gene>
    <name evidence="2" type="ORF">MARPO_0016s0124</name>
</gene>
<protein>
    <submittedName>
        <fullName evidence="2">Uncharacterized protein</fullName>
    </submittedName>
</protein>
<name>A0A2R6XG50_MARPO</name>
<dbReference type="Gramene" id="Mp6g10850.1">
    <property type="protein sequence ID" value="Mp6g10850.1.cds1"/>
    <property type="gene ID" value="Mp6g10850"/>
</dbReference>
<evidence type="ECO:0000256" key="1">
    <source>
        <dbReference type="SAM" id="MobiDB-lite"/>
    </source>
</evidence>
<reference evidence="3" key="1">
    <citation type="journal article" date="2017" name="Cell">
        <title>Insights into land plant evolution garnered from the Marchantia polymorpha genome.</title>
        <authorList>
            <person name="Bowman J.L."/>
            <person name="Kohchi T."/>
            <person name="Yamato K.T."/>
            <person name="Jenkins J."/>
            <person name="Shu S."/>
            <person name="Ishizaki K."/>
            <person name="Yamaoka S."/>
            <person name="Nishihama R."/>
            <person name="Nakamura Y."/>
            <person name="Berger F."/>
            <person name="Adam C."/>
            <person name="Aki S.S."/>
            <person name="Althoff F."/>
            <person name="Araki T."/>
            <person name="Arteaga-Vazquez M.A."/>
            <person name="Balasubrmanian S."/>
            <person name="Barry K."/>
            <person name="Bauer D."/>
            <person name="Boehm C.R."/>
            <person name="Briginshaw L."/>
            <person name="Caballero-Perez J."/>
            <person name="Catarino B."/>
            <person name="Chen F."/>
            <person name="Chiyoda S."/>
            <person name="Chovatia M."/>
            <person name="Davies K.M."/>
            <person name="Delmans M."/>
            <person name="Demura T."/>
            <person name="Dierschke T."/>
            <person name="Dolan L."/>
            <person name="Dorantes-Acosta A.E."/>
            <person name="Eklund D.M."/>
            <person name="Florent S.N."/>
            <person name="Flores-Sandoval E."/>
            <person name="Fujiyama A."/>
            <person name="Fukuzawa H."/>
            <person name="Galik B."/>
            <person name="Grimanelli D."/>
            <person name="Grimwood J."/>
            <person name="Grossniklaus U."/>
            <person name="Hamada T."/>
            <person name="Haseloff J."/>
            <person name="Hetherington A.J."/>
            <person name="Higo A."/>
            <person name="Hirakawa Y."/>
            <person name="Hundley H.N."/>
            <person name="Ikeda Y."/>
            <person name="Inoue K."/>
            <person name="Inoue S.I."/>
            <person name="Ishida S."/>
            <person name="Jia Q."/>
            <person name="Kakita M."/>
            <person name="Kanazawa T."/>
            <person name="Kawai Y."/>
            <person name="Kawashima T."/>
            <person name="Kennedy M."/>
            <person name="Kinose K."/>
            <person name="Kinoshita T."/>
            <person name="Kohara Y."/>
            <person name="Koide E."/>
            <person name="Komatsu K."/>
            <person name="Kopischke S."/>
            <person name="Kubo M."/>
            <person name="Kyozuka J."/>
            <person name="Lagercrantz U."/>
            <person name="Lin S.S."/>
            <person name="Lindquist E."/>
            <person name="Lipzen A.M."/>
            <person name="Lu C.W."/>
            <person name="De Luna E."/>
            <person name="Martienssen R.A."/>
            <person name="Minamino N."/>
            <person name="Mizutani M."/>
            <person name="Mizutani M."/>
            <person name="Mochizuki N."/>
            <person name="Monte I."/>
            <person name="Mosher R."/>
            <person name="Nagasaki H."/>
            <person name="Nakagami H."/>
            <person name="Naramoto S."/>
            <person name="Nishitani K."/>
            <person name="Ohtani M."/>
            <person name="Okamoto T."/>
            <person name="Okumura M."/>
            <person name="Phillips J."/>
            <person name="Pollak B."/>
            <person name="Reinders A."/>
            <person name="Rovekamp M."/>
            <person name="Sano R."/>
            <person name="Sawa S."/>
            <person name="Schmid M.W."/>
            <person name="Shirakawa M."/>
            <person name="Solano R."/>
            <person name="Spunde A."/>
            <person name="Suetsugu N."/>
            <person name="Sugano S."/>
            <person name="Sugiyama A."/>
            <person name="Sun R."/>
            <person name="Suzuki Y."/>
            <person name="Takenaka M."/>
            <person name="Takezawa D."/>
            <person name="Tomogane H."/>
            <person name="Tsuzuki M."/>
            <person name="Ueda T."/>
            <person name="Umeda M."/>
            <person name="Ward J.M."/>
            <person name="Watanabe Y."/>
            <person name="Yazaki K."/>
            <person name="Yokoyama R."/>
            <person name="Yoshitake Y."/>
            <person name="Yotsui I."/>
            <person name="Zachgo S."/>
            <person name="Schmutz J."/>
        </authorList>
    </citation>
    <scope>NUCLEOTIDE SEQUENCE [LARGE SCALE GENOMIC DNA]</scope>
    <source>
        <strain evidence="3">Tak-1</strain>
    </source>
</reference>
<evidence type="ECO:0000313" key="3">
    <source>
        <dbReference type="Proteomes" id="UP000244005"/>
    </source>
</evidence>
<dbReference type="EMBL" id="KZ772688">
    <property type="protein sequence ID" value="PTQ45074.1"/>
    <property type="molecule type" value="Genomic_DNA"/>
</dbReference>
<proteinExistence type="predicted"/>
<dbReference type="Proteomes" id="UP000244005">
    <property type="component" value="Unassembled WGS sequence"/>
</dbReference>
<keyword evidence="3" id="KW-1185">Reference proteome</keyword>
<feature type="region of interest" description="Disordered" evidence="1">
    <location>
        <begin position="1"/>
        <end position="29"/>
    </location>
</feature>